<feature type="coiled-coil region" evidence="1">
    <location>
        <begin position="88"/>
        <end position="115"/>
    </location>
</feature>
<keyword evidence="5" id="KW-1185">Reference proteome</keyword>
<name>A0A365U7P0_9RHOB</name>
<sequence length="195" mass="20375">MSVVRRAPRRRGRGTLAAIATLLIASAAVRLGTEAGHALARTPKETGTGTTERGGECAPAPEVAKVLQALEAREERIATREAEIAARLDALSVANREIDRRMADLEAAEAALRDTIALAETAAEDDLSRLTAVYEAMKPKEAAPLFEAMAPTFAAGFLGRMRPEAAAGILAGMNPDAAYAVSALLAGRNAEAPTE</sequence>
<feature type="signal peptide" evidence="3">
    <location>
        <begin position="1"/>
        <end position="27"/>
    </location>
</feature>
<evidence type="ECO:0000256" key="3">
    <source>
        <dbReference type="SAM" id="SignalP"/>
    </source>
</evidence>
<keyword evidence="3" id="KW-0732">Signal</keyword>
<evidence type="ECO:0000256" key="1">
    <source>
        <dbReference type="SAM" id="Coils"/>
    </source>
</evidence>
<comment type="caution">
    <text evidence="4">The sequence shown here is derived from an EMBL/GenBank/DDBJ whole genome shotgun (WGS) entry which is preliminary data.</text>
</comment>
<gene>
    <name evidence="4" type="ORF">DRV85_11830</name>
</gene>
<feature type="chain" id="PRO_5016925337" description="Flagellar motility protein MotE, a chaperone for MotC folding" evidence="3">
    <location>
        <begin position="28"/>
        <end position="195"/>
    </location>
</feature>
<reference evidence="4 5" key="1">
    <citation type="submission" date="2018-07" db="EMBL/GenBank/DDBJ databases">
        <title>Rhodosalinus sp. strain E84T genomic sequence and assembly.</title>
        <authorList>
            <person name="Liu Z.-W."/>
            <person name="Lu D.-C."/>
        </authorList>
    </citation>
    <scope>NUCLEOTIDE SEQUENCE [LARGE SCALE GENOMIC DNA]</scope>
    <source>
        <strain evidence="4 5">E84</strain>
    </source>
</reference>
<protein>
    <recommendedName>
        <fullName evidence="6">Flagellar motility protein MotE, a chaperone for MotC folding</fullName>
    </recommendedName>
</protein>
<evidence type="ECO:0000313" key="5">
    <source>
        <dbReference type="Proteomes" id="UP000253370"/>
    </source>
</evidence>
<proteinExistence type="predicted"/>
<dbReference type="EMBL" id="QNTQ01000010">
    <property type="protein sequence ID" value="RBI84637.1"/>
    <property type="molecule type" value="Genomic_DNA"/>
</dbReference>
<accession>A0A365U7P0</accession>
<evidence type="ECO:0000313" key="4">
    <source>
        <dbReference type="EMBL" id="RBI84637.1"/>
    </source>
</evidence>
<dbReference type="OrthoDB" id="9791432at2"/>
<feature type="region of interest" description="Disordered" evidence="2">
    <location>
        <begin position="38"/>
        <end position="57"/>
    </location>
</feature>
<dbReference type="RefSeq" id="WP_113289676.1">
    <property type="nucleotide sequence ID" value="NZ_QNTQ01000010.1"/>
</dbReference>
<evidence type="ECO:0000256" key="2">
    <source>
        <dbReference type="SAM" id="MobiDB-lite"/>
    </source>
</evidence>
<dbReference type="SUPFAM" id="SSF158791">
    <property type="entry name" value="MgtE N-terminal domain-like"/>
    <property type="match status" value="1"/>
</dbReference>
<dbReference type="Proteomes" id="UP000253370">
    <property type="component" value="Unassembled WGS sequence"/>
</dbReference>
<keyword evidence="1" id="KW-0175">Coiled coil</keyword>
<evidence type="ECO:0008006" key="6">
    <source>
        <dbReference type="Google" id="ProtNLM"/>
    </source>
</evidence>
<dbReference type="AlphaFoldDB" id="A0A365U7P0"/>
<organism evidence="4 5">
    <name type="scientific">Rhodosalinus halophilus</name>
    <dbReference type="NCBI Taxonomy" id="2259333"/>
    <lineage>
        <taxon>Bacteria</taxon>
        <taxon>Pseudomonadati</taxon>
        <taxon>Pseudomonadota</taxon>
        <taxon>Alphaproteobacteria</taxon>
        <taxon>Rhodobacterales</taxon>
        <taxon>Paracoccaceae</taxon>
        <taxon>Rhodosalinus</taxon>
    </lineage>
</organism>